<accession>A0A4P7P0D3</accession>
<dbReference type="Proteomes" id="UP000296201">
    <property type="component" value="Chromosome"/>
</dbReference>
<feature type="domain" description="PII-uridylyltransferase/Glutamine-synthetase adenylyltransferase" evidence="9">
    <location>
        <begin position="271"/>
        <end position="408"/>
    </location>
</feature>
<name>A0A4P7P0D3_9GAMM</name>
<dbReference type="CDD" id="cd05401">
    <property type="entry name" value="NT_GlnE_GlnD_like"/>
    <property type="match status" value="2"/>
</dbReference>
<dbReference type="GO" id="GO:0005829">
    <property type="term" value="C:cytosol"/>
    <property type="evidence" value="ECO:0007669"/>
    <property type="project" value="TreeGrafter"/>
</dbReference>
<feature type="domain" description="PII-uridylyltransferase/Glutamine-synthetase adenylyltransferase" evidence="9">
    <location>
        <begin position="795"/>
        <end position="887"/>
    </location>
</feature>
<keyword evidence="11" id="KW-1185">Reference proteome</keyword>
<dbReference type="FunFam" id="3.30.460.10:FF:000009">
    <property type="entry name" value="Bifunctional glutamine synthetase adenylyltransferase/adenylyl-removing enzyme"/>
    <property type="match status" value="1"/>
</dbReference>
<comment type="similarity">
    <text evidence="7">Belongs to the GlnE family.</text>
</comment>
<dbReference type="GO" id="GO:0000287">
    <property type="term" value="F:magnesium ion binding"/>
    <property type="evidence" value="ECO:0007669"/>
    <property type="project" value="UniProtKB-UniRule"/>
</dbReference>
<evidence type="ECO:0000256" key="6">
    <source>
        <dbReference type="ARBA" id="ARBA00023268"/>
    </source>
</evidence>
<comment type="catalytic activity">
    <reaction evidence="7">
        <text>[glutamine synthetase]-O(4)-(5'-adenylyl)-L-tyrosine + phosphate = [glutamine synthetase]-L-tyrosine + ADP</text>
        <dbReference type="Rhea" id="RHEA:43716"/>
        <dbReference type="Rhea" id="RHEA-COMP:10660"/>
        <dbReference type="Rhea" id="RHEA-COMP:10661"/>
        <dbReference type="ChEBI" id="CHEBI:43474"/>
        <dbReference type="ChEBI" id="CHEBI:46858"/>
        <dbReference type="ChEBI" id="CHEBI:83624"/>
        <dbReference type="ChEBI" id="CHEBI:456216"/>
        <dbReference type="EC" id="2.7.7.89"/>
    </reaction>
</comment>
<evidence type="ECO:0000313" key="10">
    <source>
        <dbReference type="EMBL" id="QBZ83527.1"/>
    </source>
</evidence>
<keyword evidence="6 7" id="KW-0511">Multifunctional enzyme</keyword>
<dbReference type="FunFam" id="1.20.120.330:FF:000005">
    <property type="entry name" value="Bifunctional glutamine synthetase adenylyltransferase/adenylyl-removing enzyme"/>
    <property type="match status" value="1"/>
</dbReference>
<protein>
    <recommendedName>
        <fullName evidence="7">Bifunctional glutamine synthetase adenylyltransferase/adenylyl-removing enzyme</fullName>
    </recommendedName>
    <alternativeName>
        <fullName evidence="7">ATP:glutamine synthetase adenylyltransferase</fullName>
    </alternativeName>
    <alternativeName>
        <fullName evidence="7">ATase</fullName>
    </alternativeName>
    <domain>
        <recommendedName>
            <fullName evidence="7">Glutamine synthetase adenylyl-L-tyrosine phosphorylase</fullName>
            <ecNumber evidence="7">2.7.7.89</ecNumber>
        </recommendedName>
        <alternativeName>
            <fullName evidence="7">Adenylyl removase</fullName>
            <shortName evidence="7">AR</shortName>
            <shortName evidence="7">AT-N</shortName>
        </alternativeName>
    </domain>
    <domain>
        <recommendedName>
            <fullName evidence="7">Glutamine synthetase adenylyl transferase</fullName>
            <ecNumber evidence="7">2.7.7.42</ecNumber>
        </recommendedName>
        <alternativeName>
            <fullName evidence="7">Adenylyl transferase</fullName>
            <shortName evidence="7">AT</shortName>
            <shortName evidence="7">AT-C</shortName>
        </alternativeName>
    </domain>
</protein>
<evidence type="ECO:0000256" key="7">
    <source>
        <dbReference type="HAMAP-Rule" id="MF_00802"/>
    </source>
</evidence>
<feature type="domain" description="Glutamate-ammonia ligase adenylyltransferase repeated" evidence="8">
    <location>
        <begin position="8"/>
        <end position="246"/>
    </location>
</feature>
<feature type="region of interest" description="Adenylyl removase" evidence="7">
    <location>
        <begin position="1"/>
        <end position="413"/>
    </location>
</feature>
<comment type="function">
    <text evidence="7">Involved in the regulation of glutamine synthetase GlnA, a key enzyme in the process to assimilate ammonia. When cellular nitrogen levels are high, the C-terminal adenylyl transferase (AT) inactivates GlnA by covalent transfer of an adenylyl group from ATP to specific tyrosine residue of GlnA, thus reducing its activity. Conversely, when nitrogen levels are low, the N-terminal adenylyl removase (AR) activates GlnA by removing the adenylyl group by phosphorolysis, increasing its activity. The regulatory region of GlnE binds the signal transduction protein PII (GlnB) which indicates the nitrogen status of the cell.</text>
</comment>
<dbReference type="Gene3D" id="1.20.120.330">
    <property type="entry name" value="Nucleotidyltransferases domain 2"/>
    <property type="match status" value="2"/>
</dbReference>
<dbReference type="HAMAP" id="MF_00802">
    <property type="entry name" value="GlnE"/>
    <property type="match status" value="1"/>
</dbReference>
<evidence type="ECO:0000256" key="4">
    <source>
        <dbReference type="ARBA" id="ARBA00022840"/>
    </source>
</evidence>
<gene>
    <name evidence="7 10" type="primary">glnE</name>
    <name evidence="10" type="ORF">GHNINEIG_01582</name>
</gene>
<feature type="domain" description="Glutamate-ammonia ligase adenylyltransferase repeated" evidence="8">
    <location>
        <begin position="520"/>
        <end position="770"/>
    </location>
</feature>
<dbReference type="AlphaFoldDB" id="A0A4P7P0D3"/>
<dbReference type="Gene3D" id="1.20.120.1510">
    <property type="match status" value="1"/>
</dbReference>
<dbReference type="EC" id="2.7.7.89" evidence="7"/>
<dbReference type="RefSeq" id="WP_135796139.1">
    <property type="nucleotide sequence ID" value="NZ_CP032096.1"/>
</dbReference>
<evidence type="ECO:0000259" key="8">
    <source>
        <dbReference type="Pfam" id="PF03710"/>
    </source>
</evidence>
<organism evidence="10 11">
    <name type="scientific">Hydrogenovibrio crunogenus</name>
    <dbReference type="NCBI Taxonomy" id="39765"/>
    <lineage>
        <taxon>Bacteria</taxon>
        <taxon>Pseudomonadati</taxon>
        <taxon>Pseudomonadota</taxon>
        <taxon>Gammaproteobacteria</taxon>
        <taxon>Thiotrichales</taxon>
        <taxon>Piscirickettsiaceae</taxon>
        <taxon>Hydrogenovibrio</taxon>
    </lineage>
</organism>
<dbReference type="InterPro" id="IPR005190">
    <property type="entry name" value="GlnE_rpt_dom"/>
</dbReference>
<dbReference type="SUPFAM" id="SSF81301">
    <property type="entry name" value="Nucleotidyltransferase"/>
    <property type="match status" value="2"/>
</dbReference>
<dbReference type="InterPro" id="IPR023057">
    <property type="entry name" value="GlnE"/>
</dbReference>
<keyword evidence="5 7" id="KW-0460">Magnesium</keyword>
<keyword evidence="4 7" id="KW-0067">ATP-binding</keyword>
<keyword evidence="1 7" id="KW-0808">Transferase</keyword>
<sequence length="911" mass="104472">MSQMIPLEKINSWSLFVERETQRFPDLLEAHCWEDVYKEGEMIQKIVTELKASDSLATLNARLRYFRRAEMVRVAIRDLKGLADVAETLRDLSDLADALVSGALDWHYDEMIKRSGTPIGQESGEPQKMLVLGMGKLGGRELNFSSDIDLIFVYPEKGQTEGGVRTISNDQFFTRLGQAMNKSLTEFTPDGMVYRVDMRLRPFGQTGPLAVSFSEMETYYQIHGRAWERYALVKARVIAGNQEKGEELFDILRPFVYRKYVDFTAIEALRELKMMINAEVKKKDKHDNIKLGPGGIREIEFIVQAFQLVHGGRDTQLQGRQLIPMLTALSERQYIDEKTKQHLLEAYLFLRKAENRLQEWNDQQTHDLPTNAHQQQCLAESMGFDNYELFKKELAVYLAFVQTEFDAVFAEESDDAVEDNDFKQACLSNEIDLEVLESLSLTAPEKVVDILNQFLTSRSYTHASSDAVGRFKAVLPVLLMGLQEVENEALALERVLKILSVVMNRSVYLVLLKENLHAIKHLLQLCSLSSWMTEMLVKYPALLDQLLDERILYEPLELTDLKQEAHHILDESFPDDESFMNHLRQWKHAQVFKVAAADITGHVPIMKVSDYLTWVAEAVLEVTAEYAWRFMQRRSGLPGGFDFNEGMPFLIIGYGKLGGIELGYGSDLDIVFLYDGVEPSASSDGDKPLENNLYFMRMAQKIISLLTTFMPTGTLYEVDTRLRPNGASGMIITDLKSFEAYQENKAWVWEHQALVRTRAVVGSEVSQQHFYDFKKAFIAKPRALDTLKQEVVSMRQKMRDSLDKSNSEQFDLKQGSGGIVDIEFMVQYLVLGHAHEFDELTKWSDNIRLLETIKSVELLPIEEVEALIDAYRVYRTRYHRLALQNEKSLIPDEDFKVERAVVEKSWQTLMG</sequence>
<comment type="cofactor">
    <cofactor evidence="7">
        <name>Mg(2+)</name>
        <dbReference type="ChEBI" id="CHEBI:18420"/>
    </cofactor>
</comment>
<dbReference type="Pfam" id="PF08335">
    <property type="entry name" value="GlnD_UR_UTase"/>
    <property type="match status" value="2"/>
</dbReference>
<keyword evidence="3 7" id="KW-0547">Nucleotide-binding</keyword>
<dbReference type="SUPFAM" id="SSF81593">
    <property type="entry name" value="Nucleotidyltransferase substrate binding subunit/domain"/>
    <property type="match status" value="2"/>
</dbReference>
<evidence type="ECO:0000256" key="2">
    <source>
        <dbReference type="ARBA" id="ARBA00022695"/>
    </source>
</evidence>
<dbReference type="OrthoDB" id="9759366at2"/>
<dbReference type="GO" id="GO:0005524">
    <property type="term" value="F:ATP binding"/>
    <property type="evidence" value="ECO:0007669"/>
    <property type="project" value="UniProtKB-UniRule"/>
</dbReference>
<dbReference type="Gene3D" id="3.30.460.10">
    <property type="entry name" value="Beta Polymerase, domain 2"/>
    <property type="match status" value="2"/>
</dbReference>
<keyword evidence="2 7" id="KW-0548">Nucleotidyltransferase</keyword>
<evidence type="ECO:0000259" key="9">
    <source>
        <dbReference type="Pfam" id="PF08335"/>
    </source>
</evidence>
<dbReference type="GO" id="GO:0000820">
    <property type="term" value="P:regulation of glutamine family amino acid metabolic process"/>
    <property type="evidence" value="ECO:0007669"/>
    <property type="project" value="UniProtKB-UniRule"/>
</dbReference>
<feature type="region of interest" description="Adenylyl transferase" evidence="7">
    <location>
        <begin position="420"/>
        <end position="911"/>
    </location>
</feature>
<dbReference type="PANTHER" id="PTHR30621:SF0">
    <property type="entry name" value="BIFUNCTIONAL GLUTAMINE SYNTHETASE ADENYLYLTRANSFERASE_ADENYLYL-REMOVING ENZYME"/>
    <property type="match status" value="1"/>
</dbReference>
<dbReference type="GO" id="GO:0047388">
    <property type="term" value="F:[glutamine synthetase]-adenylyl-L-tyrosine phosphorylase activity"/>
    <property type="evidence" value="ECO:0007669"/>
    <property type="project" value="UniProtKB-EC"/>
</dbReference>
<proteinExistence type="inferred from homology"/>
<dbReference type="EMBL" id="CP032096">
    <property type="protein sequence ID" value="QBZ83527.1"/>
    <property type="molecule type" value="Genomic_DNA"/>
</dbReference>
<evidence type="ECO:0000256" key="5">
    <source>
        <dbReference type="ARBA" id="ARBA00022842"/>
    </source>
</evidence>
<dbReference type="NCBIfam" id="NF008292">
    <property type="entry name" value="PRK11072.1"/>
    <property type="match status" value="1"/>
</dbReference>
<dbReference type="EC" id="2.7.7.42" evidence="7"/>
<evidence type="ECO:0000256" key="1">
    <source>
        <dbReference type="ARBA" id="ARBA00022679"/>
    </source>
</evidence>
<dbReference type="InterPro" id="IPR043519">
    <property type="entry name" value="NT_sf"/>
</dbReference>
<dbReference type="InterPro" id="IPR013546">
    <property type="entry name" value="PII_UdlTrfase/GS_AdlTrfase"/>
</dbReference>
<reference evidence="10 11" key="1">
    <citation type="submission" date="2018-08" db="EMBL/GenBank/DDBJ databases">
        <title>Horizontal acquisition of hydrogen conversion ability and other habitat adaptations in Hydrogenovibrio crunogenus strains.</title>
        <authorList>
            <person name="Gonnella G."/>
            <person name="Adam N."/>
            <person name="Perner M."/>
        </authorList>
    </citation>
    <scope>NUCLEOTIDE SEQUENCE [LARGE SCALE GENOMIC DNA]</scope>
    <source>
        <strain evidence="10 11">SP-41</strain>
    </source>
</reference>
<evidence type="ECO:0000313" key="11">
    <source>
        <dbReference type="Proteomes" id="UP000296201"/>
    </source>
</evidence>
<dbReference type="PANTHER" id="PTHR30621">
    <property type="entry name" value="GLUTAMINE SYNTHETASE ADENYLYLTRANSFERASE"/>
    <property type="match status" value="1"/>
</dbReference>
<evidence type="ECO:0000256" key="3">
    <source>
        <dbReference type="ARBA" id="ARBA00022741"/>
    </source>
</evidence>
<dbReference type="Pfam" id="PF03710">
    <property type="entry name" value="GlnE"/>
    <property type="match status" value="2"/>
</dbReference>
<comment type="catalytic activity">
    <reaction evidence="7">
        <text>[glutamine synthetase]-L-tyrosine + ATP = [glutamine synthetase]-O(4)-(5'-adenylyl)-L-tyrosine + diphosphate</text>
        <dbReference type="Rhea" id="RHEA:18589"/>
        <dbReference type="Rhea" id="RHEA-COMP:10660"/>
        <dbReference type="Rhea" id="RHEA-COMP:10661"/>
        <dbReference type="ChEBI" id="CHEBI:30616"/>
        <dbReference type="ChEBI" id="CHEBI:33019"/>
        <dbReference type="ChEBI" id="CHEBI:46858"/>
        <dbReference type="ChEBI" id="CHEBI:83624"/>
        <dbReference type="EC" id="2.7.7.42"/>
    </reaction>
</comment>
<dbReference type="GO" id="GO:0008882">
    <property type="term" value="F:[glutamate-ammonia-ligase] adenylyltransferase activity"/>
    <property type="evidence" value="ECO:0007669"/>
    <property type="project" value="UniProtKB-UniRule"/>
</dbReference>